<evidence type="ECO:0000313" key="2">
    <source>
        <dbReference type="Proteomes" id="UP001175000"/>
    </source>
</evidence>
<evidence type="ECO:0000313" key="1">
    <source>
        <dbReference type="EMBL" id="KAK0611646.1"/>
    </source>
</evidence>
<dbReference type="InterPro" id="IPR052999">
    <property type="entry name" value="PTS1_Protein"/>
</dbReference>
<keyword evidence="2" id="KW-1185">Reference proteome</keyword>
<dbReference type="SUPFAM" id="SSF69118">
    <property type="entry name" value="AhpD-like"/>
    <property type="match status" value="1"/>
</dbReference>
<dbReference type="PANTHER" id="PTHR28180:SF2">
    <property type="entry name" value="PEROXISOMAL PROTEIN 2"/>
    <property type="match status" value="1"/>
</dbReference>
<reference evidence="1" key="1">
    <citation type="submission" date="2023-06" db="EMBL/GenBank/DDBJ databases">
        <title>Genome-scale phylogeny and comparative genomics of the fungal order Sordariales.</title>
        <authorList>
            <consortium name="Lawrence Berkeley National Laboratory"/>
            <person name="Hensen N."/>
            <person name="Bonometti L."/>
            <person name="Westerberg I."/>
            <person name="Brannstrom I.O."/>
            <person name="Guillou S."/>
            <person name="Cros-Aarteil S."/>
            <person name="Calhoun S."/>
            <person name="Haridas S."/>
            <person name="Kuo A."/>
            <person name="Mondo S."/>
            <person name="Pangilinan J."/>
            <person name="Riley R."/>
            <person name="Labutti K."/>
            <person name="Andreopoulos B."/>
            <person name="Lipzen A."/>
            <person name="Chen C."/>
            <person name="Yanf M."/>
            <person name="Daum C."/>
            <person name="Ng V."/>
            <person name="Clum A."/>
            <person name="Steindorff A."/>
            <person name="Ohm R."/>
            <person name="Martin F."/>
            <person name="Silar P."/>
            <person name="Natvig D."/>
            <person name="Lalanne C."/>
            <person name="Gautier V."/>
            <person name="Ament-Velasquez S.L."/>
            <person name="Kruys A."/>
            <person name="Hutchinson M.I."/>
            <person name="Powell A.J."/>
            <person name="Barry K."/>
            <person name="Miller A.N."/>
            <person name="Grigoriev I.V."/>
            <person name="Debuchy R."/>
            <person name="Gladieux P."/>
            <person name="Thoren M.H."/>
            <person name="Johannesson H."/>
        </authorList>
    </citation>
    <scope>NUCLEOTIDE SEQUENCE</scope>
    <source>
        <strain evidence="1">CBS 606.72</strain>
    </source>
</reference>
<comment type="caution">
    <text evidence="1">The sequence shown here is derived from an EMBL/GenBank/DDBJ whole genome shotgun (WGS) entry which is preliminary data.</text>
</comment>
<dbReference type="Gene3D" id="1.20.1290.10">
    <property type="entry name" value="AhpD-like"/>
    <property type="match status" value="1"/>
</dbReference>
<dbReference type="PANTHER" id="PTHR28180">
    <property type="entry name" value="CONSERVED MITOCHONDRIAL PROTEIN-RELATED"/>
    <property type="match status" value="1"/>
</dbReference>
<dbReference type="InterPro" id="IPR029032">
    <property type="entry name" value="AhpD-like"/>
</dbReference>
<gene>
    <name evidence="1" type="ORF">B0T14DRAFT_530808</name>
</gene>
<evidence type="ECO:0008006" key="3">
    <source>
        <dbReference type="Google" id="ProtNLM"/>
    </source>
</evidence>
<organism evidence="1 2">
    <name type="scientific">Immersiella caudata</name>
    <dbReference type="NCBI Taxonomy" id="314043"/>
    <lineage>
        <taxon>Eukaryota</taxon>
        <taxon>Fungi</taxon>
        <taxon>Dikarya</taxon>
        <taxon>Ascomycota</taxon>
        <taxon>Pezizomycotina</taxon>
        <taxon>Sordariomycetes</taxon>
        <taxon>Sordariomycetidae</taxon>
        <taxon>Sordariales</taxon>
        <taxon>Lasiosphaeriaceae</taxon>
        <taxon>Immersiella</taxon>
    </lineage>
</organism>
<accession>A0AA39TNK8</accession>
<protein>
    <recommendedName>
        <fullName evidence="3">Dol-P-Man:Man(5)GlcNAc(2)-PP-Dol alpha-1,3-mannosyltransferase</fullName>
    </recommendedName>
</protein>
<dbReference type="EMBL" id="JAULSU010000007">
    <property type="protein sequence ID" value="KAK0611646.1"/>
    <property type="molecule type" value="Genomic_DNA"/>
</dbReference>
<sequence length="308" mass="33213">MLRDDLTSARTTNTQMASKLSPSLKALVNKASARPGQVPAPRGIQDLYRRLRGEARERKYGDRSWLILSAAATFTLNSPESLCRLHAVAAGNPLDTQSNLATAETIREVGLKCISFNGIPRTINCLTGFTENVENVDLTVLETRASRAVTVETVEATSRRGRDLWRSIYVPFDEKLEVKLAKAHPDLPVHILGSHYGPLLANPECDRGKLATIGRNLTSVVAISCLRAQTGVGPQVLSHVFGLRKGIEQGTHKEEFAGVAAEAEGIERLATDEGCEWLLNSVDAISGAIGSNFAQHTGLDGAPPKAKL</sequence>
<proteinExistence type="predicted"/>
<dbReference type="AlphaFoldDB" id="A0AA39TNK8"/>
<dbReference type="Proteomes" id="UP001175000">
    <property type="component" value="Unassembled WGS sequence"/>
</dbReference>
<name>A0AA39TNK8_9PEZI</name>